<reference evidence="3" key="2">
    <citation type="submission" date="2025-08" db="UniProtKB">
        <authorList>
            <consortium name="RefSeq"/>
        </authorList>
    </citation>
    <scope>IDENTIFICATION</scope>
    <source>
        <tissue evidence="3">Leaf</tissue>
    </source>
</reference>
<sequence length="279" mass="31644">MMERLPVGCVSAILSETSPEDVFRLSAVSTTFYSASEWEFIWEKFLPSEYRDVVSRSAEPLKPSTKKELFLRLCDPLLMDQGRKSFKLEKSTGRVSYVLSARELSITWSSDPIYWAWKSMPESRFQEVVELKTGNWIEIEGKIRTGDLSPNTPYGAYLIMKVMSRAYGLDLMPSETSIGIGNRVACAHLAWLQSPSCQKQEMECQIYGHGVEMLRKEVEEGEVRVPSERGDGWMEIELGQFFTGGPEESTKEVKMSLKEVKGYQLKGGLVIEGIEIRPI</sequence>
<evidence type="ECO:0000259" key="1">
    <source>
        <dbReference type="PROSITE" id="PS50181"/>
    </source>
</evidence>
<evidence type="ECO:0000313" key="3">
    <source>
        <dbReference type="RefSeq" id="XP_031405375.1"/>
    </source>
</evidence>
<dbReference type="InterPro" id="IPR025886">
    <property type="entry name" value="PP2-like"/>
</dbReference>
<dbReference type="Proteomes" id="UP000515151">
    <property type="component" value="Chromosome 7"/>
</dbReference>
<dbReference type="CDD" id="cd22162">
    <property type="entry name" value="F-box_AtSKIP3-like"/>
    <property type="match status" value="1"/>
</dbReference>
<keyword evidence="2" id="KW-1185">Reference proteome</keyword>
<accession>A0A6P8EEX3</accession>
<dbReference type="Pfam" id="PF14299">
    <property type="entry name" value="PP2"/>
    <property type="match status" value="1"/>
</dbReference>
<name>A0A6P8EEX3_PUNGR</name>
<reference evidence="2" key="1">
    <citation type="journal article" date="2020" name="Plant Biotechnol. J.">
        <title>The pomegranate (Punica granatum L.) draft genome dissects genetic divergence between soft- and hard-seeded cultivars.</title>
        <authorList>
            <person name="Luo X."/>
            <person name="Li H."/>
            <person name="Wu Z."/>
            <person name="Yao W."/>
            <person name="Zhao P."/>
            <person name="Cao D."/>
            <person name="Yu H."/>
            <person name="Li K."/>
            <person name="Poudel K."/>
            <person name="Zhao D."/>
            <person name="Zhang F."/>
            <person name="Xia X."/>
            <person name="Chen L."/>
            <person name="Wang Q."/>
            <person name="Jing D."/>
            <person name="Cao S."/>
        </authorList>
    </citation>
    <scope>NUCLEOTIDE SEQUENCE [LARGE SCALE GENOMIC DNA]</scope>
    <source>
        <strain evidence="2">cv. Tunisia</strain>
    </source>
</reference>
<dbReference type="PANTHER" id="PTHR32278">
    <property type="entry name" value="F-BOX DOMAIN-CONTAINING PROTEIN"/>
    <property type="match status" value="1"/>
</dbReference>
<protein>
    <submittedName>
        <fullName evidence="3">F-box protein PP2-B15-like</fullName>
    </submittedName>
</protein>
<dbReference type="SUPFAM" id="SSF81383">
    <property type="entry name" value="F-box domain"/>
    <property type="match status" value="1"/>
</dbReference>
<dbReference type="OrthoDB" id="1918565at2759"/>
<dbReference type="GeneID" id="116214184"/>
<feature type="domain" description="F-box" evidence="1">
    <location>
        <begin position="1"/>
        <end position="45"/>
    </location>
</feature>
<dbReference type="InterPro" id="IPR036047">
    <property type="entry name" value="F-box-like_dom_sf"/>
</dbReference>
<dbReference type="InterPro" id="IPR001810">
    <property type="entry name" value="F-box_dom"/>
</dbReference>
<dbReference type="Pfam" id="PF00646">
    <property type="entry name" value="F-box"/>
    <property type="match status" value="1"/>
</dbReference>
<gene>
    <name evidence="3" type="primary">LOC116214184</name>
</gene>
<dbReference type="PANTHER" id="PTHR32278:SF15">
    <property type="entry name" value="F-BOX PROTEIN PP2-B13-RELATED"/>
    <property type="match status" value="1"/>
</dbReference>
<dbReference type="RefSeq" id="XP_031405375.1">
    <property type="nucleotide sequence ID" value="XM_031549515.1"/>
</dbReference>
<organism evidence="2 3">
    <name type="scientific">Punica granatum</name>
    <name type="common">Pomegranate</name>
    <dbReference type="NCBI Taxonomy" id="22663"/>
    <lineage>
        <taxon>Eukaryota</taxon>
        <taxon>Viridiplantae</taxon>
        <taxon>Streptophyta</taxon>
        <taxon>Embryophyta</taxon>
        <taxon>Tracheophyta</taxon>
        <taxon>Spermatophyta</taxon>
        <taxon>Magnoliopsida</taxon>
        <taxon>eudicotyledons</taxon>
        <taxon>Gunneridae</taxon>
        <taxon>Pentapetalae</taxon>
        <taxon>rosids</taxon>
        <taxon>malvids</taxon>
        <taxon>Myrtales</taxon>
        <taxon>Lythraceae</taxon>
        <taxon>Punica</taxon>
    </lineage>
</organism>
<dbReference type="AlphaFoldDB" id="A0A6P8EEX3"/>
<dbReference type="PROSITE" id="PS50181">
    <property type="entry name" value="FBOX"/>
    <property type="match status" value="1"/>
</dbReference>
<evidence type="ECO:0000313" key="2">
    <source>
        <dbReference type="Proteomes" id="UP000515151"/>
    </source>
</evidence>
<proteinExistence type="predicted"/>